<evidence type="ECO:0000256" key="1">
    <source>
        <dbReference type="ARBA" id="ARBA00004442"/>
    </source>
</evidence>
<evidence type="ECO:0000313" key="9">
    <source>
        <dbReference type="Proteomes" id="UP000220102"/>
    </source>
</evidence>
<evidence type="ECO:0000256" key="5">
    <source>
        <dbReference type="ARBA" id="ARBA00023237"/>
    </source>
</evidence>
<dbReference type="RefSeq" id="WP_098076828.1">
    <property type="nucleotide sequence ID" value="NZ_PDEQ01000007.1"/>
</dbReference>
<comment type="caution">
    <text evidence="8">The sequence shown here is derived from an EMBL/GenBank/DDBJ whole genome shotgun (WGS) entry which is preliminary data.</text>
</comment>
<dbReference type="GO" id="GO:0009279">
    <property type="term" value="C:cell outer membrane"/>
    <property type="evidence" value="ECO:0007669"/>
    <property type="project" value="UniProtKB-SubCell"/>
</dbReference>
<evidence type="ECO:0000259" key="7">
    <source>
        <dbReference type="PROSITE" id="PS51123"/>
    </source>
</evidence>
<keyword evidence="3 6" id="KW-0472">Membrane</keyword>
<dbReference type="InterPro" id="IPR050330">
    <property type="entry name" value="Bact_OuterMem_StrucFunc"/>
</dbReference>
<dbReference type="PANTHER" id="PTHR30329">
    <property type="entry name" value="STATOR ELEMENT OF FLAGELLAR MOTOR COMPLEX"/>
    <property type="match status" value="1"/>
</dbReference>
<dbReference type="SUPFAM" id="SSF49452">
    <property type="entry name" value="Starch-binding domain-like"/>
    <property type="match status" value="1"/>
</dbReference>
<dbReference type="AlphaFoldDB" id="A0A2A8CVC7"/>
<dbReference type="GO" id="GO:0006508">
    <property type="term" value="P:proteolysis"/>
    <property type="evidence" value="ECO:0007669"/>
    <property type="project" value="InterPro"/>
</dbReference>
<keyword evidence="2" id="KW-0677">Repeat</keyword>
<evidence type="ECO:0000256" key="3">
    <source>
        <dbReference type="ARBA" id="ARBA00023136"/>
    </source>
</evidence>
<dbReference type="Pfam" id="PF14295">
    <property type="entry name" value="PAN_4"/>
    <property type="match status" value="1"/>
</dbReference>
<dbReference type="GO" id="GO:0030246">
    <property type="term" value="F:carbohydrate binding"/>
    <property type="evidence" value="ECO:0007669"/>
    <property type="project" value="InterPro"/>
</dbReference>
<reference evidence="8 9" key="1">
    <citation type="submission" date="2017-10" db="EMBL/GenBank/DDBJ databases">
        <title>Draft genome of Longibacter Salinarum.</title>
        <authorList>
            <person name="Goh K.M."/>
            <person name="Shamsir M.S."/>
            <person name="Lim S.W."/>
        </authorList>
    </citation>
    <scope>NUCLEOTIDE SEQUENCE [LARGE SCALE GENOMIC DNA]</scope>
    <source>
        <strain evidence="8 9">KCTC 52045</strain>
    </source>
</reference>
<dbReference type="CDD" id="cd07185">
    <property type="entry name" value="OmpA_C-like"/>
    <property type="match status" value="1"/>
</dbReference>
<dbReference type="InterPro" id="IPR036737">
    <property type="entry name" value="OmpA-like_sf"/>
</dbReference>
<dbReference type="PRINTS" id="PR01023">
    <property type="entry name" value="NAFLGMOTY"/>
</dbReference>
<dbReference type="InterPro" id="IPR003609">
    <property type="entry name" value="Pan_app"/>
</dbReference>
<dbReference type="InterPro" id="IPR006665">
    <property type="entry name" value="OmpA-like"/>
</dbReference>
<dbReference type="Proteomes" id="UP000220102">
    <property type="component" value="Unassembled WGS sequence"/>
</dbReference>
<dbReference type="PROSITE" id="PS51123">
    <property type="entry name" value="OMPA_2"/>
    <property type="match status" value="1"/>
</dbReference>
<sequence length="517" mass="55912">MSGHLNVSVSLAFISVVIFAVIAVPGARAQVDGMTIEPKTDRPGADYRSIEMNGPPEQCARRCADEPQCAAFTYVEPGVQGEKARCWLKTRVPDAQPNARTVSGVKQARSWPDNWAQPTFTTRDTVLADLLVRVGDIDNLGFGWPWGFTPFSGRSTPPHAYPFEPEESDPAGTDRIMIGTGYDGSPPEGQDGYSQVAEPAEAIEMTTDLSGIEVETVALQLFLDDFQAPRFGSTYQVTLDGERYPVMEEVLNALNQTGPIGKLVTVEILPGYHDLLEDGRLSLRIDDPTTGAGDGFAIDFVQVLVNPDTFPSTGTLRGRVTHAKTGAPLPGVLVSSALDAVETDQDGRYHLPDVPAGLVVARAAKPGFSSTSEPVDLKAGTEVTVDLQLAPQSETSQIEENLNAEGRVRLRNILFDTGSATIQAESEPTLQAVQRVMQNRSDTRFVIEGHTDSEGGAESNRLLSQKRAEAVKRWLTEHGIEADRLDTAGYGETRPVASNQTDAGRRLNRRVEIAVAE</sequence>
<gene>
    <name evidence="8" type="ORF">CRI94_13640</name>
</gene>
<evidence type="ECO:0000256" key="6">
    <source>
        <dbReference type="PROSITE-ProRule" id="PRU00473"/>
    </source>
</evidence>
<evidence type="ECO:0000256" key="4">
    <source>
        <dbReference type="ARBA" id="ARBA00023157"/>
    </source>
</evidence>
<dbReference type="Pfam" id="PF00691">
    <property type="entry name" value="OmpA"/>
    <property type="match status" value="1"/>
</dbReference>
<dbReference type="EMBL" id="PDEQ01000007">
    <property type="protein sequence ID" value="PEN12560.1"/>
    <property type="molecule type" value="Genomic_DNA"/>
</dbReference>
<keyword evidence="5" id="KW-0998">Cell outer membrane</keyword>
<accession>A0A2A8CVC7</accession>
<dbReference type="Gene3D" id="3.50.4.10">
    <property type="entry name" value="Hepatocyte Growth Factor"/>
    <property type="match status" value="1"/>
</dbReference>
<organism evidence="8 9">
    <name type="scientific">Longibacter salinarum</name>
    <dbReference type="NCBI Taxonomy" id="1850348"/>
    <lineage>
        <taxon>Bacteria</taxon>
        <taxon>Pseudomonadati</taxon>
        <taxon>Rhodothermota</taxon>
        <taxon>Rhodothermia</taxon>
        <taxon>Rhodothermales</taxon>
        <taxon>Salisaetaceae</taxon>
        <taxon>Longibacter</taxon>
    </lineage>
</organism>
<dbReference type="SMART" id="SM00223">
    <property type="entry name" value="APPLE"/>
    <property type="match status" value="1"/>
</dbReference>
<evidence type="ECO:0000313" key="8">
    <source>
        <dbReference type="EMBL" id="PEN12560.1"/>
    </source>
</evidence>
<keyword evidence="4" id="KW-1015">Disulfide bond</keyword>
<proteinExistence type="predicted"/>
<feature type="domain" description="OmpA-like" evidence="7">
    <location>
        <begin position="402"/>
        <end position="517"/>
    </location>
</feature>
<protein>
    <recommendedName>
        <fullName evidence="7">OmpA-like domain-containing protein</fullName>
    </recommendedName>
</protein>
<dbReference type="GO" id="GO:0005576">
    <property type="term" value="C:extracellular region"/>
    <property type="evidence" value="ECO:0007669"/>
    <property type="project" value="InterPro"/>
</dbReference>
<dbReference type="Gene3D" id="3.30.1330.60">
    <property type="entry name" value="OmpA-like domain"/>
    <property type="match status" value="1"/>
</dbReference>
<dbReference type="Pfam" id="PF13620">
    <property type="entry name" value="CarboxypepD_reg"/>
    <property type="match status" value="1"/>
</dbReference>
<evidence type="ECO:0000256" key="2">
    <source>
        <dbReference type="ARBA" id="ARBA00022737"/>
    </source>
</evidence>
<dbReference type="InterPro" id="IPR000177">
    <property type="entry name" value="Apple"/>
</dbReference>
<comment type="subcellular location">
    <subcellularLocation>
        <location evidence="1">Cell outer membrane</location>
    </subcellularLocation>
</comment>
<dbReference type="PANTHER" id="PTHR30329:SF21">
    <property type="entry name" value="LIPOPROTEIN YIAD-RELATED"/>
    <property type="match status" value="1"/>
</dbReference>
<dbReference type="InterPro" id="IPR013784">
    <property type="entry name" value="Carb-bd-like_fold"/>
</dbReference>
<name>A0A2A8CVC7_9BACT</name>
<dbReference type="PRINTS" id="PR01021">
    <property type="entry name" value="OMPADOMAIN"/>
</dbReference>
<dbReference type="InterPro" id="IPR006664">
    <property type="entry name" value="OMP_bac"/>
</dbReference>
<keyword evidence="9" id="KW-1185">Reference proteome</keyword>
<dbReference type="OrthoDB" id="9800869at2"/>
<dbReference type="Gene3D" id="2.60.40.1120">
    <property type="entry name" value="Carboxypeptidase-like, regulatory domain"/>
    <property type="match status" value="1"/>
</dbReference>
<dbReference type="CDD" id="cd01100">
    <property type="entry name" value="APPLE_Factor_XI_like"/>
    <property type="match status" value="1"/>
</dbReference>
<dbReference type="SUPFAM" id="SSF103088">
    <property type="entry name" value="OmpA-like"/>
    <property type="match status" value="1"/>
</dbReference>